<organism evidence="3 6">
    <name type="scientific">Didymodactylos carnosus</name>
    <dbReference type="NCBI Taxonomy" id="1234261"/>
    <lineage>
        <taxon>Eukaryota</taxon>
        <taxon>Metazoa</taxon>
        <taxon>Spiralia</taxon>
        <taxon>Gnathifera</taxon>
        <taxon>Rotifera</taxon>
        <taxon>Eurotatoria</taxon>
        <taxon>Bdelloidea</taxon>
        <taxon>Philodinida</taxon>
        <taxon>Philodinidae</taxon>
        <taxon>Didymodactylos</taxon>
    </lineage>
</organism>
<evidence type="ECO:0000313" key="2">
    <source>
        <dbReference type="EMBL" id="CAF1553197.1"/>
    </source>
</evidence>
<feature type="compositionally biased region" description="Polar residues" evidence="1">
    <location>
        <begin position="37"/>
        <end position="54"/>
    </location>
</feature>
<reference evidence="3" key="1">
    <citation type="submission" date="2021-02" db="EMBL/GenBank/DDBJ databases">
        <authorList>
            <person name="Nowell W R."/>
        </authorList>
    </citation>
    <scope>NUCLEOTIDE SEQUENCE</scope>
</reference>
<keyword evidence="6" id="KW-1185">Reference proteome</keyword>
<sequence>MWSRWTVRRKKIRLITALFKDKSLLSDYEDNDEVEAQQDNHASETTATSNGLENQDFYQDNIACSHSNVMETRELNMNDMENETTLARD</sequence>
<feature type="region of interest" description="Disordered" evidence="1">
    <location>
        <begin position="30"/>
        <end position="54"/>
    </location>
</feature>
<dbReference type="AlphaFoldDB" id="A0A815Y8A4"/>
<dbReference type="EMBL" id="CAJNOK010040759">
    <property type="protein sequence ID" value="CAF1553197.1"/>
    <property type="molecule type" value="Genomic_DNA"/>
</dbReference>
<dbReference type="Proteomes" id="UP000682733">
    <property type="component" value="Unassembled WGS sequence"/>
</dbReference>
<proteinExistence type="predicted"/>
<dbReference type="Proteomes" id="UP000663829">
    <property type="component" value="Unassembled WGS sequence"/>
</dbReference>
<evidence type="ECO:0000313" key="5">
    <source>
        <dbReference type="EMBL" id="CAF4428893.1"/>
    </source>
</evidence>
<gene>
    <name evidence="3" type="ORF">GPM918_LOCUS40116</name>
    <name evidence="2" type="ORF">OVA965_LOCUS39406</name>
    <name evidence="5" type="ORF">SRO942_LOCUS41038</name>
    <name evidence="4" type="ORF">TMI583_LOCUS40706</name>
</gene>
<dbReference type="Proteomes" id="UP000681722">
    <property type="component" value="Unassembled WGS sequence"/>
</dbReference>
<feature type="non-terminal residue" evidence="3">
    <location>
        <position position="89"/>
    </location>
</feature>
<comment type="caution">
    <text evidence="3">The sequence shown here is derived from an EMBL/GenBank/DDBJ whole genome shotgun (WGS) entry which is preliminary data.</text>
</comment>
<evidence type="ECO:0000313" key="3">
    <source>
        <dbReference type="EMBL" id="CAF1566582.1"/>
    </source>
</evidence>
<protein>
    <submittedName>
        <fullName evidence="3">Uncharacterized protein</fullName>
    </submittedName>
</protein>
<accession>A0A815Y8A4</accession>
<dbReference type="Proteomes" id="UP000677228">
    <property type="component" value="Unassembled WGS sequence"/>
</dbReference>
<evidence type="ECO:0000313" key="6">
    <source>
        <dbReference type="Proteomes" id="UP000663829"/>
    </source>
</evidence>
<name>A0A815Y8A4_9BILA</name>
<dbReference type="EMBL" id="CAJOBA010063240">
    <property type="protein sequence ID" value="CAF4343629.1"/>
    <property type="molecule type" value="Genomic_DNA"/>
</dbReference>
<dbReference type="EMBL" id="CAJNOQ010029112">
    <property type="protein sequence ID" value="CAF1566582.1"/>
    <property type="molecule type" value="Genomic_DNA"/>
</dbReference>
<evidence type="ECO:0000313" key="4">
    <source>
        <dbReference type="EMBL" id="CAF4343629.1"/>
    </source>
</evidence>
<evidence type="ECO:0000256" key="1">
    <source>
        <dbReference type="SAM" id="MobiDB-lite"/>
    </source>
</evidence>
<dbReference type="EMBL" id="CAJOBC010094910">
    <property type="protein sequence ID" value="CAF4428893.1"/>
    <property type="molecule type" value="Genomic_DNA"/>
</dbReference>